<dbReference type="PANTHER" id="PTHR47870">
    <property type="entry name" value="CYTOCHROME C-TYPE BIOGENESIS PROTEIN CCMH"/>
    <property type="match status" value="1"/>
</dbReference>
<dbReference type="Proteomes" id="UP000050514">
    <property type="component" value="Unassembled WGS sequence"/>
</dbReference>
<accession>A0A0P6Y691</accession>
<organism evidence="8 9">
    <name type="scientific">Bellilinea caldifistulae</name>
    <dbReference type="NCBI Taxonomy" id="360411"/>
    <lineage>
        <taxon>Bacteria</taxon>
        <taxon>Bacillati</taxon>
        <taxon>Chloroflexota</taxon>
        <taxon>Anaerolineae</taxon>
        <taxon>Anaerolineales</taxon>
        <taxon>Anaerolineaceae</taxon>
        <taxon>Bellilinea</taxon>
    </lineage>
</organism>
<keyword evidence="3 6" id="KW-0479">Metal-binding</keyword>
<dbReference type="CDD" id="cd16378">
    <property type="entry name" value="CcmH_N"/>
    <property type="match status" value="1"/>
</dbReference>
<evidence type="ECO:0000256" key="2">
    <source>
        <dbReference type="ARBA" id="ARBA00022617"/>
    </source>
</evidence>
<sequence>MFMIGKTGLLRRLAWLVVLTGILIAVAVEPVSAQQPTPSDDDVNRVAKQMYCPVCENIPLDVCPTQACAQWRELIRLKLSEGLTDEEIRQYFAEQYGDRVLDVPPARGLNWLVYVLPPLFIAGGVWIVARVFRSMVKPSAENAGASLETTPTPSVAEDPYVAKIEEELRRREREGG</sequence>
<feature type="domain" description="CcmH/CycL/Ccl2/NrfF N-terminal" evidence="7">
    <location>
        <begin position="18"/>
        <end position="143"/>
    </location>
</feature>
<dbReference type="InterPro" id="IPR038297">
    <property type="entry name" value="CcmH/CycL/NrfF/Ccl2_sf"/>
</dbReference>
<keyword evidence="6" id="KW-0812">Transmembrane</keyword>
<name>A0A0P6Y691_9CHLR</name>
<evidence type="ECO:0000256" key="6">
    <source>
        <dbReference type="RuleBase" id="RU364112"/>
    </source>
</evidence>
<keyword evidence="2 6" id="KW-0349">Heme</keyword>
<keyword evidence="6" id="KW-1133">Transmembrane helix</keyword>
<comment type="function">
    <text evidence="6">Possible subunit of a heme lyase.</text>
</comment>
<evidence type="ECO:0000259" key="7">
    <source>
        <dbReference type="Pfam" id="PF03918"/>
    </source>
</evidence>
<dbReference type="Gene3D" id="1.10.8.640">
    <property type="entry name" value="Cytochrome C biogenesis protein"/>
    <property type="match status" value="1"/>
</dbReference>
<comment type="caution">
    <text evidence="8">The sequence shown here is derived from an EMBL/GenBank/DDBJ whole genome shotgun (WGS) entry which is preliminary data.</text>
</comment>
<proteinExistence type="inferred from homology"/>
<evidence type="ECO:0000256" key="3">
    <source>
        <dbReference type="ARBA" id="ARBA00022723"/>
    </source>
</evidence>
<dbReference type="InterPro" id="IPR005616">
    <property type="entry name" value="CcmH/CycL/Ccl2/NrfF_N"/>
</dbReference>
<reference evidence="8 9" key="1">
    <citation type="submission" date="2015-07" db="EMBL/GenBank/DDBJ databases">
        <title>Draft genome of Bellilinea caldifistulae DSM 17877.</title>
        <authorList>
            <person name="Hemp J."/>
            <person name="Ward L.M."/>
            <person name="Pace L.A."/>
            <person name="Fischer W.W."/>
        </authorList>
    </citation>
    <scope>NUCLEOTIDE SEQUENCE [LARGE SCALE GENOMIC DNA]</scope>
    <source>
        <strain evidence="8 9">GOMI-1</strain>
    </source>
</reference>
<keyword evidence="4 6" id="KW-0732">Signal</keyword>
<feature type="transmembrane region" description="Helical" evidence="6">
    <location>
        <begin position="111"/>
        <end position="129"/>
    </location>
</feature>
<evidence type="ECO:0000256" key="1">
    <source>
        <dbReference type="ARBA" id="ARBA00010342"/>
    </source>
</evidence>
<evidence type="ECO:0000313" key="9">
    <source>
        <dbReference type="Proteomes" id="UP000050514"/>
    </source>
</evidence>
<evidence type="ECO:0000256" key="4">
    <source>
        <dbReference type="ARBA" id="ARBA00022729"/>
    </source>
</evidence>
<gene>
    <name evidence="8" type="ORF">AC812_03700</name>
</gene>
<dbReference type="GO" id="GO:0005886">
    <property type="term" value="C:plasma membrane"/>
    <property type="evidence" value="ECO:0007669"/>
    <property type="project" value="TreeGrafter"/>
</dbReference>
<evidence type="ECO:0000256" key="5">
    <source>
        <dbReference type="ARBA" id="ARBA00023004"/>
    </source>
</evidence>
<evidence type="ECO:0000313" key="8">
    <source>
        <dbReference type="EMBL" id="KPL77095.1"/>
    </source>
</evidence>
<dbReference type="InterPro" id="IPR051263">
    <property type="entry name" value="C-type_cytochrome_biogenesis"/>
</dbReference>
<keyword evidence="6" id="KW-0472">Membrane</keyword>
<protein>
    <recommendedName>
        <fullName evidence="6">Cytochrome c-type biogenesis protein</fullName>
    </recommendedName>
</protein>
<dbReference type="AlphaFoldDB" id="A0A0P6Y691"/>
<keyword evidence="5 6" id="KW-0408">Iron</keyword>
<dbReference type="GO" id="GO:0046872">
    <property type="term" value="F:metal ion binding"/>
    <property type="evidence" value="ECO:0007669"/>
    <property type="project" value="UniProtKB-KW"/>
</dbReference>
<dbReference type="STRING" id="360411.AC812_03700"/>
<dbReference type="PANTHER" id="PTHR47870:SF4">
    <property type="entry name" value="CYTOCHROME C-TYPE BIOGENESIS PROTEIN CYCH"/>
    <property type="match status" value="1"/>
</dbReference>
<keyword evidence="9" id="KW-1185">Reference proteome</keyword>
<comment type="similarity">
    <text evidence="1 6">Belongs to the CcmH/CycL/Ccl2/NrfF family.</text>
</comment>
<dbReference type="Pfam" id="PF03918">
    <property type="entry name" value="CcmH"/>
    <property type="match status" value="1"/>
</dbReference>
<dbReference type="OrthoDB" id="164569at2"/>
<dbReference type="EMBL" id="LGHJ01000010">
    <property type="protein sequence ID" value="KPL77095.1"/>
    <property type="molecule type" value="Genomic_DNA"/>
</dbReference>